<dbReference type="Gene3D" id="3.50.50.60">
    <property type="entry name" value="FAD/NAD(P)-binding domain"/>
    <property type="match status" value="2"/>
</dbReference>
<accession>A0A494W977</accession>
<feature type="domain" description="Reductase C-terminal" evidence="6">
    <location>
        <begin position="322"/>
        <end position="405"/>
    </location>
</feature>
<feature type="domain" description="FAD/NAD(P)-binding" evidence="5">
    <location>
        <begin position="4"/>
        <end position="303"/>
    </location>
</feature>
<dbReference type="Pfam" id="PF07992">
    <property type="entry name" value="Pyr_redox_2"/>
    <property type="match status" value="1"/>
</dbReference>
<dbReference type="InterPro" id="IPR036188">
    <property type="entry name" value="FAD/NAD-bd_sf"/>
</dbReference>
<dbReference type="Pfam" id="PF14759">
    <property type="entry name" value="Reductase_C"/>
    <property type="match status" value="1"/>
</dbReference>
<reference evidence="7 8" key="1">
    <citation type="submission" date="2018-05" db="EMBL/GenBank/DDBJ databases">
        <title>Complete Genome Sequence of the Nonylphenol-Degrading Bacterium Sphingobium amiense DSM 16289T.</title>
        <authorList>
            <person name="Ootsuka M."/>
            <person name="Nishizawa T."/>
            <person name="Ohta H."/>
        </authorList>
    </citation>
    <scope>NUCLEOTIDE SEQUENCE [LARGE SCALE GENOMIC DNA]</scope>
    <source>
        <strain evidence="7 8">DSM 16289</strain>
    </source>
</reference>
<evidence type="ECO:0000256" key="4">
    <source>
        <dbReference type="ARBA" id="ARBA00023002"/>
    </source>
</evidence>
<dbReference type="InterPro" id="IPR050446">
    <property type="entry name" value="FAD-oxidoreductase/Apoptosis"/>
</dbReference>
<name>A0A494W977_9SPHN</name>
<dbReference type="Proteomes" id="UP000279959">
    <property type="component" value="Chromosome"/>
</dbReference>
<dbReference type="SUPFAM" id="SSF55424">
    <property type="entry name" value="FAD/NAD-linked reductases, dimerisation (C-terminal) domain"/>
    <property type="match status" value="1"/>
</dbReference>
<dbReference type="PRINTS" id="PR00411">
    <property type="entry name" value="PNDRDTASEI"/>
</dbReference>
<dbReference type="EMBL" id="AP018664">
    <property type="protein sequence ID" value="BBD96942.1"/>
    <property type="molecule type" value="Genomic_DNA"/>
</dbReference>
<evidence type="ECO:0000256" key="3">
    <source>
        <dbReference type="ARBA" id="ARBA00022827"/>
    </source>
</evidence>
<evidence type="ECO:0000313" key="8">
    <source>
        <dbReference type="Proteomes" id="UP000279959"/>
    </source>
</evidence>
<dbReference type="KEGG" id="sami:SAMIE_1004430"/>
<dbReference type="RefSeq" id="WP_066697969.1">
    <property type="nucleotide sequence ID" value="NZ_AP018664.1"/>
</dbReference>
<evidence type="ECO:0000259" key="5">
    <source>
        <dbReference type="Pfam" id="PF07992"/>
    </source>
</evidence>
<dbReference type="PRINTS" id="PR00368">
    <property type="entry name" value="FADPNR"/>
</dbReference>
<evidence type="ECO:0000256" key="1">
    <source>
        <dbReference type="ARBA" id="ARBA00001974"/>
    </source>
</evidence>
<dbReference type="Gene3D" id="3.30.390.30">
    <property type="match status" value="1"/>
</dbReference>
<keyword evidence="2" id="KW-0285">Flavoprotein</keyword>
<keyword evidence="3" id="KW-0274">FAD</keyword>
<dbReference type="InterPro" id="IPR023753">
    <property type="entry name" value="FAD/NAD-binding_dom"/>
</dbReference>
<dbReference type="SUPFAM" id="SSF51905">
    <property type="entry name" value="FAD/NAD(P)-binding domain"/>
    <property type="match status" value="1"/>
</dbReference>
<dbReference type="AlphaFoldDB" id="A0A494W977"/>
<sequence>MSFYDVLIVGAGHAGAQAAISLRQAGFEGSVAMIGDEKYPPYERPPLSKEYFAGEKTFERILIRPAAFWEERKVDLLLGKRVKSVDPVAKTVTAGSEDISYDKLIWCTGGTPRMLTCDGADAANVHAVRRRDDVDAMMGKLDAIGHVTIVGGGYIGLEAAAVLTKFGKTVVLLEAMDRVLARVAGEELSRFYEAEHRAHGVDLRTGAKMDCIEVTDGKATAVLMADGERIETDMVIVGIGIIPETGPLIAAGAAGGNGVDVDEYCRASLPDIYAVGDCAAHANRFAGGAHMRVESVQNANDQAKTAVAHILGKEEPYDAVPWFWSNQYDLKLQTVGLSVGFDQTVLRGDPAARSFSVVYLKGGKVIALDCVNAVKDYVQGRAHVLSGAALDVAQLVDAGVPLKEVGLA</sequence>
<keyword evidence="8" id="KW-1185">Reference proteome</keyword>
<dbReference type="InterPro" id="IPR016156">
    <property type="entry name" value="FAD/NAD-linked_Rdtase_dimer_sf"/>
</dbReference>
<dbReference type="GO" id="GO:0016651">
    <property type="term" value="F:oxidoreductase activity, acting on NAD(P)H"/>
    <property type="evidence" value="ECO:0007669"/>
    <property type="project" value="TreeGrafter"/>
</dbReference>
<evidence type="ECO:0000259" key="6">
    <source>
        <dbReference type="Pfam" id="PF14759"/>
    </source>
</evidence>
<gene>
    <name evidence="7" type="ORF">SAMIE_1004430</name>
</gene>
<dbReference type="PANTHER" id="PTHR43557:SF2">
    <property type="entry name" value="RIESKE DOMAIN-CONTAINING PROTEIN-RELATED"/>
    <property type="match status" value="1"/>
</dbReference>
<protein>
    <submittedName>
        <fullName evidence="7">NAD(P)/FAD-dependent oxidoreductase</fullName>
    </submittedName>
</protein>
<dbReference type="InterPro" id="IPR028202">
    <property type="entry name" value="Reductase_C"/>
</dbReference>
<evidence type="ECO:0000256" key="2">
    <source>
        <dbReference type="ARBA" id="ARBA00022630"/>
    </source>
</evidence>
<keyword evidence="4" id="KW-0560">Oxidoreductase</keyword>
<proteinExistence type="predicted"/>
<comment type="cofactor">
    <cofactor evidence="1">
        <name>FAD</name>
        <dbReference type="ChEBI" id="CHEBI:57692"/>
    </cofactor>
</comment>
<evidence type="ECO:0000313" key="7">
    <source>
        <dbReference type="EMBL" id="BBD96942.1"/>
    </source>
</evidence>
<dbReference type="PANTHER" id="PTHR43557">
    <property type="entry name" value="APOPTOSIS-INDUCING FACTOR 1"/>
    <property type="match status" value="1"/>
</dbReference>
<organism evidence="7 8">
    <name type="scientific">Sphingobium amiense</name>
    <dbReference type="NCBI Taxonomy" id="135719"/>
    <lineage>
        <taxon>Bacteria</taxon>
        <taxon>Pseudomonadati</taxon>
        <taxon>Pseudomonadota</taxon>
        <taxon>Alphaproteobacteria</taxon>
        <taxon>Sphingomonadales</taxon>
        <taxon>Sphingomonadaceae</taxon>
        <taxon>Sphingobium</taxon>
    </lineage>
</organism>
<dbReference type="GO" id="GO:0005737">
    <property type="term" value="C:cytoplasm"/>
    <property type="evidence" value="ECO:0007669"/>
    <property type="project" value="TreeGrafter"/>
</dbReference>